<reference evidence="1 2" key="1">
    <citation type="journal article" date="2022" name="bioRxiv">
        <title>The genome of the oomycete Peronosclerospora sorghi, a cosmopolitan pathogen of maize and sorghum, is inflated with dispersed pseudogenes.</title>
        <authorList>
            <person name="Fletcher K."/>
            <person name="Martin F."/>
            <person name="Isakeit T."/>
            <person name="Cavanaugh K."/>
            <person name="Magill C."/>
            <person name="Michelmore R."/>
        </authorList>
    </citation>
    <scope>NUCLEOTIDE SEQUENCE [LARGE SCALE GENOMIC DNA]</scope>
    <source>
        <strain evidence="1">P6</strain>
    </source>
</reference>
<proteinExistence type="predicted"/>
<sequence length="913" mass="98593">MLRKLIGTGRSTMTRANDVSDVTAISPSASGAPEPAAEPLVAGEGAQLSLKVRTLDQKTYPITIGAAASVPQLKELVALETGITLARQRLIYRGRVLKNDQTLASYSVEDGHVLHLVVRAASSSLPPQVEEGEQLVGSAPYHTIDIATPITGLRAASYQRSAWDLDTLTEIDALNTRLDEFHRSLRSRSRSRQRQRHTRSPPAPPRDNDEPDPMMAQSSSMPPGRVLMGATIATMPFFSSMVANLVTQVSGNGMRGEVEGATTGAPPSGHRTVAFSTDLPSRTSAAEMDVATARALRHHHRTRDGFGRQRSARRSATSAERQAALRARTESRLESVRATLNDMSLDFPAELTALSQGDTNTTMSELQQQVDMLLTLLERFGPRLRLLPAALAQRDRINEQAASSNTHTESFAASSAIESLLASPGANTTDPSPASPASARSNLAEDGSEVSSTESAAGNSFSARQIIRTVEVLQTIGETADLLARMARHAFVRQSVQSGEPITRRGDWTSTPAGDRIQSRFRSASRASNRARDGETVSDELEATLDPVQVTTRSAGTAAQGGTNIRPRIRVARISAANWVGERISVSPRATRASAVESSGLTPTFPIELTGATGDAVLSVLPAPAYSDPGTESTSTPVVALNNGNGPLPPASAHISIAGVGLPLVSSVVFPFSLAAGLGGSHATTTWNLADFVSRLTNELPISTIYGVMAGDATHLHHILAHVGFALFSGVDVPRVTRPNLRTWVQDFVEELRRLLRVHALPADVVNHVDGPESRRLAVGNELLRIVEPFIPDLVDFFVRATSASRTAVFGMRSATFLRSMAQQVVHDLRMYASGDALETERESDERLKRLLRGLLTWFGMKEHIARFVVDSLLCWTEGNNTSDQRRRRRRQREETRDDLSSADAPAAKRERQ</sequence>
<name>A0ACC0VKA4_9STRA</name>
<keyword evidence="2" id="KW-1185">Reference proteome</keyword>
<evidence type="ECO:0000313" key="2">
    <source>
        <dbReference type="Proteomes" id="UP001163321"/>
    </source>
</evidence>
<accession>A0ACC0VKA4</accession>
<comment type="caution">
    <text evidence="1">The sequence shown here is derived from an EMBL/GenBank/DDBJ whole genome shotgun (WGS) entry which is preliminary data.</text>
</comment>
<evidence type="ECO:0000313" key="1">
    <source>
        <dbReference type="EMBL" id="KAI9906283.1"/>
    </source>
</evidence>
<gene>
    <name evidence="1" type="ORF">PsorP6_004455</name>
</gene>
<protein>
    <submittedName>
        <fullName evidence="1">Uncharacterized protein</fullName>
    </submittedName>
</protein>
<organism evidence="1 2">
    <name type="scientific">Peronosclerospora sorghi</name>
    <dbReference type="NCBI Taxonomy" id="230839"/>
    <lineage>
        <taxon>Eukaryota</taxon>
        <taxon>Sar</taxon>
        <taxon>Stramenopiles</taxon>
        <taxon>Oomycota</taxon>
        <taxon>Peronosporomycetes</taxon>
        <taxon>Peronosporales</taxon>
        <taxon>Peronosporaceae</taxon>
        <taxon>Peronosclerospora</taxon>
    </lineage>
</organism>
<dbReference type="EMBL" id="CM047587">
    <property type="protein sequence ID" value="KAI9906283.1"/>
    <property type="molecule type" value="Genomic_DNA"/>
</dbReference>
<dbReference type="Proteomes" id="UP001163321">
    <property type="component" value="Chromosome 8"/>
</dbReference>